<accession>A0A6J5P0S1</accession>
<dbReference type="Gene3D" id="3.90.320.10">
    <property type="match status" value="1"/>
</dbReference>
<evidence type="ECO:0000313" key="2">
    <source>
        <dbReference type="EMBL" id="CAB4162948.1"/>
    </source>
</evidence>
<dbReference type="EMBL" id="LR796734">
    <property type="protein sequence ID" value="CAB4162948.1"/>
    <property type="molecule type" value="Genomic_DNA"/>
</dbReference>
<dbReference type="Pfam" id="PF12705">
    <property type="entry name" value="PDDEXK_1"/>
    <property type="match status" value="1"/>
</dbReference>
<dbReference type="PANTHER" id="PTHR31340">
    <property type="entry name" value="MITOCHONDRIAL GENOME MAINTENANCE EXONUCLEASE 1"/>
    <property type="match status" value="1"/>
</dbReference>
<gene>
    <name evidence="2" type="ORF">UFOVP787_195</name>
</gene>
<sequence length="230" mass="26912">MSRKTFKHNLVPYVELKTETILGQRYYVLPDGNTKLKSVTTIISEKSDKTALFEWRKRVGEETANRISTQAARRGTSVHAIAERYILNEEDFYKKEMPVNVESFKPIKEILDKHVDNILGIELPLYNKTLGCAGRTDLVAEYDGKLSIIDFKTSRKLKKEEWIENYFIQSTVYAMMFEWIYKIAVPQIVIIITVDDEKTPQTFVMERSKYVDRTLAMFMPPSMYEKTKRI</sequence>
<dbReference type="PANTHER" id="PTHR31340:SF3">
    <property type="entry name" value="MITOCHONDRIAL GENOME MAINTENANCE EXONUCLEASE 1"/>
    <property type="match status" value="1"/>
</dbReference>
<proteinExistence type="predicted"/>
<organism evidence="2">
    <name type="scientific">uncultured Caudovirales phage</name>
    <dbReference type="NCBI Taxonomy" id="2100421"/>
    <lineage>
        <taxon>Viruses</taxon>
        <taxon>Duplodnaviria</taxon>
        <taxon>Heunggongvirae</taxon>
        <taxon>Uroviricota</taxon>
        <taxon>Caudoviricetes</taxon>
        <taxon>Peduoviridae</taxon>
        <taxon>Maltschvirus</taxon>
        <taxon>Maltschvirus maltsch</taxon>
    </lineage>
</organism>
<dbReference type="InterPro" id="IPR038726">
    <property type="entry name" value="PDDEXK_AddAB-type"/>
</dbReference>
<feature type="domain" description="PD-(D/E)XK endonuclease-like" evidence="1">
    <location>
        <begin position="132"/>
        <end position="178"/>
    </location>
</feature>
<dbReference type="InterPro" id="IPR011604">
    <property type="entry name" value="PDDEXK-like_dom_sf"/>
</dbReference>
<reference evidence="2" key="1">
    <citation type="submission" date="2020-04" db="EMBL/GenBank/DDBJ databases">
        <authorList>
            <person name="Chiriac C."/>
            <person name="Salcher M."/>
            <person name="Ghai R."/>
            <person name="Kavagutti S V."/>
        </authorList>
    </citation>
    <scope>NUCLEOTIDE SEQUENCE</scope>
</reference>
<evidence type="ECO:0000259" key="1">
    <source>
        <dbReference type="Pfam" id="PF12705"/>
    </source>
</evidence>
<protein>
    <submittedName>
        <fullName evidence="2">PD-(D/E)XK nuclease superfamily</fullName>
    </submittedName>
</protein>
<dbReference type="SUPFAM" id="SSF52980">
    <property type="entry name" value="Restriction endonuclease-like"/>
    <property type="match status" value="1"/>
</dbReference>
<name>A0A6J5P0S1_9CAUD</name>
<dbReference type="InterPro" id="IPR011335">
    <property type="entry name" value="Restrct_endonuc-II-like"/>
</dbReference>